<proteinExistence type="predicted"/>
<keyword evidence="1" id="KW-0812">Transmembrane</keyword>
<dbReference type="PANTHER" id="PTHR43194:SF2">
    <property type="entry name" value="PEROXISOMAL MEMBRANE PROTEIN LPX1"/>
    <property type="match status" value="1"/>
</dbReference>
<dbReference type="PANTHER" id="PTHR43194">
    <property type="entry name" value="HYDROLASE ALPHA/BETA FOLD FAMILY"/>
    <property type="match status" value="1"/>
</dbReference>
<dbReference type="Gene3D" id="3.40.50.1820">
    <property type="entry name" value="alpha/beta hydrolase"/>
    <property type="match status" value="1"/>
</dbReference>
<organism evidence="3 4">
    <name type="scientific">Salinactinospora qingdaonensis</name>
    <dbReference type="NCBI Taxonomy" id="702744"/>
    <lineage>
        <taxon>Bacteria</taxon>
        <taxon>Bacillati</taxon>
        <taxon>Actinomycetota</taxon>
        <taxon>Actinomycetes</taxon>
        <taxon>Streptosporangiales</taxon>
        <taxon>Nocardiopsidaceae</taxon>
        <taxon>Salinactinospora</taxon>
    </lineage>
</organism>
<dbReference type="Pfam" id="PF12146">
    <property type="entry name" value="Hydrolase_4"/>
    <property type="match status" value="1"/>
</dbReference>
<sequence>MGALGKKFWKTFGISVVSSLLVFCLVVFCLVVMVPTDEPRGDVQSLSFDELTAAENLPEVEYYSARDDAELPYRHYPSSADIAIVLLHGSAYHSSYLAPLASYLARNGVAEVYTPDLRGHGPHAENRGDVAHVGQLEDDIADFADFLRRTTDPSALLLGGHSSGGGTAIRFAGNDGTKPRFDGYVLLAPYIHHTAATYRDSEWTNVNVARMAGLGMLNSVGITAFNHERVISFNMPESYRDGTETLGYSYRLQRSMHPRDDYHSDISGLPAETLVVVGEQDETFTAEAYEPLFARHSEATVRTVGGVSHFGVVREPSAQQVVAEWVTSVAGSPRP</sequence>
<evidence type="ECO:0000313" key="4">
    <source>
        <dbReference type="Proteomes" id="UP001500908"/>
    </source>
</evidence>
<name>A0ABP7FIC4_9ACTN</name>
<protein>
    <submittedName>
        <fullName evidence="3">Alpha/beta hydrolase</fullName>
    </submittedName>
</protein>
<reference evidence="4" key="1">
    <citation type="journal article" date="2019" name="Int. J. Syst. Evol. Microbiol.">
        <title>The Global Catalogue of Microorganisms (GCM) 10K type strain sequencing project: providing services to taxonomists for standard genome sequencing and annotation.</title>
        <authorList>
            <consortium name="The Broad Institute Genomics Platform"/>
            <consortium name="The Broad Institute Genome Sequencing Center for Infectious Disease"/>
            <person name="Wu L."/>
            <person name="Ma J."/>
        </authorList>
    </citation>
    <scope>NUCLEOTIDE SEQUENCE [LARGE SCALE GENOMIC DNA]</scope>
    <source>
        <strain evidence="4">JCM 17137</strain>
    </source>
</reference>
<dbReference type="Proteomes" id="UP001500908">
    <property type="component" value="Unassembled WGS sequence"/>
</dbReference>
<evidence type="ECO:0000259" key="2">
    <source>
        <dbReference type="Pfam" id="PF12146"/>
    </source>
</evidence>
<keyword evidence="3" id="KW-0378">Hydrolase</keyword>
<evidence type="ECO:0000256" key="1">
    <source>
        <dbReference type="SAM" id="Phobius"/>
    </source>
</evidence>
<gene>
    <name evidence="3" type="ORF">GCM10022402_20200</name>
</gene>
<keyword evidence="4" id="KW-1185">Reference proteome</keyword>
<evidence type="ECO:0000313" key="3">
    <source>
        <dbReference type="EMBL" id="GAA3740388.1"/>
    </source>
</evidence>
<dbReference type="EMBL" id="BAABDD010000007">
    <property type="protein sequence ID" value="GAA3740388.1"/>
    <property type="molecule type" value="Genomic_DNA"/>
</dbReference>
<feature type="transmembrane region" description="Helical" evidence="1">
    <location>
        <begin position="12"/>
        <end position="34"/>
    </location>
</feature>
<feature type="domain" description="Serine aminopeptidase S33" evidence="2">
    <location>
        <begin position="81"/>
        <end position="197"/>
    </location>
</feature>
<dbReference type="InterPro" id="IPR022742">
    <property type="entry name" value="Hydrolase_4"/>
</dbReference>
<dbReference type="GO" id="GO:0016787">
    <property type="term" value="F:hydrolase activity"/>
    <property type="evidence" value="ECO:0007669"/>
    <property type="project" value="UniProtKB-KW"/>
</dbReference>
<keyword evidence="1" id="KW-1133">Transmembrane helix</keyword>
<keyword evidence="1" id="KW-0472">Membrane</keyword>
<dbReference type="InterPro" id="IPR050228">
    <property type="entry name" value="Carboxylesterase_BioH"/>
</dbReference>
<accession>A0ABP7FIC4</accession>
<dbReference type="InterPro" id="IPR029058">
    <property type="entry name" value="AB_hydrolase_fold"/>
</dbReference>
<dbReference type="SUPFAM" id="SSF53474">
    <property type="entry name" value="alpha/beta-Hydrolases"/>
    <property type="match status" value="1"/>
</dbReference>
<comment type="caution">
    <text evidence="3">The sequence shown here is derived from an EMBL/GenBank/DDBJ whole genome shotgun (WGS) entry which is preliminary data.</text>
</comment>